<evidence type="ECO:0000313" key="2">
    <source>
        <dbReference type="EMBL" id="EAR61209.1"/>
    </source>
</evidence>
<evidence type="ECO:0000256" key="1">
    <source>
        <dbReference type="SAM" id="Phobius"/>
    </source>
</evidence>
<sequence>MKKQAGFTIIELVVVIALLGILAAVALPRFVNYTDDAHNAAVKGAAGGFAAGIALTKAKAVVENTASGGSVQLEGAASVAVNGFGYPTGASGAGSTIDSAAECIAVWDNVLQSSRPVASTATANGVDYVAAAADTETCTFTYRQTAPSGANRLITYEADSGNVTVTGADE</sequence>
<keyword evidence="3" id="KW-1185">Reference proteome</keyword>
<dbReference type="EMBL" id="AAOW01000010">
    <property type="protein sequence ID" value="EAR61209.1"/>
    <property type="molecule type" value="Genomic_DNA"/>
</dbReference>
<dbReference type="Proteomes" id="UP000002171">
    <property type="component" value="Unassembled WGS sequence"/>
</dbReference>
<gene>
    <name evidence="2" type="ORF">MED92_05124</name>
</gene>
<evidence type="ECO:0008006" key="4">
    <source>
        <dbReference type="Google" id="ProtNLM"/>
    </source>
</evidence>
<feature type="transmembrane region" description="Helical" evidence="1">
    <location>
        <begin position="7"/>
        <end position="27"/>
    </location>
</feature>
<reference evidence="2 3" key="1">
    <citation type="submission" date="2006-02" db="EMBL/GenBank/DDBJ databases">
        <authorList>
            <person name="Pinhassi J."/>
            <person name="Pedros-Alio C."/>
            <person name="Ferriera S."/>
            <person name="Johnson J."/>
            <person name="Kravitz S."/>
            <person name="Halpern A."/>
            <person name="Remington K."/>
            <person name="Beeson K."/>
            <person name="Tran B."/>
            <person name="Rogers Y.-H."/>
            <person name="Friedman R."/>
            <person name="Venter J.C."/>
        </authorList>
    </citation>
    <scope>NUCLEOTIDE SEQUENCE [LARGE SCALE GENOMIC DNA]</scope>
    <source>
        <strain evidence="2 3">MED92</strain>
    </source>
</reference>
<accession>A0A7U8C6M3</accession>
<dbReference type="InterPro" id="IPR045584">
    <property type="entry name" value="Pilin-like"/>
</dbReference>
<comment type="caution">
    <text evidence="2">The sequence shown here is derived from an EMBL/GenBank/DDBJ whole genome shotgun (WGS) entry which is preliminary data.</text>
</comment>
<dbReference type="NCBIfam" id="TIGR02532">
    <property type="entry name" value="IV_pilin_GFxxxE"/>
    <property type="match status" value="1"/>
</dbReference>
<dbReference type="OrthoDB" id="6118991at2"/>
<organism evidence="2 3">
    <name type="scientific">Neptuniibacter caesariensis</name>
    <dbReference type="NCBI Taxonomy" id="207954"/>
    <lineage>
        <taxon>Bacteria</taxon>
        <taxon>Pseudomonadati</taxon>
        <taxon>Pseudomonadota</taxon>
        <taxon>Gammaproteobacteria</taxon>
        <taxon>Oceanospirillales</taxon>
        <taxon>Oceanospirillaceae</taxon>
        <taxon>Neptuniibacter</taxon>
    </lineage>
</organism>
<proteinExistence type="predicted"/>
<dbReference type="Pfam" id="PF07963">
    <property type="entry name" value="N_methyl"/>
    <property type="match status" value="1"/>
</dbReference>
<dbReference type="SUPFAM" id="SSF54523">
    <property type="entry name" value="Pili subunits"/>
    <property type="match status" value="1"/>
</dbReference>
<dbReference type="Gene3D" id="3.30.700.10">
    <property type="entry name" value="Glycoprotein, Type 4 Pilin"/>
    <property type="match status" value="1"/>
</dbReference>
<evidence type="ECO:0000313" key="3">
    <source>
        <dbReference type="Proteomes" id="UP000002171"/>
    </source>
</evidence>
<keyword evidence="1" id="KW-1133">Transmembrane helix</keyword>
<dbReference type="RefSeq" id="WP_007021491.1">
    <property type="nucleotide sequence ID" value="NZ_CH724126.1"/>
</dbReference>
<keyword evidence="1" id="KW-0812">Transmembrane</keyword>
<dbReference type="AlphaFoldDB" id="A0A7U8C6M3"/>
<protein>
    <recommendedName>
        <fullName evidence="4">Pilin</fullName>
    </recommendedName>
</protein>
<keyword evidence="1" id="KW-0472">Membrane</keyword>
<dbReference type="InterPro" id="IPR012902">
    <property type="entry name" value="N_methyl_site"/>
</dbReference>
<name>A0A7U8C6M3_NEPCE</name>